<accession>A0ABY5ZNU8</accession>
<name>A0ABY5ZNU8_9BACT</name>
<evidence type="ECO:0000259" key="3">
    <source>
        <dbReference type="Pfam" id="PF13505"/>
    </source>
</evidence>
<evidence type="ECO:0000313" key="5">
    <source>
        <dbReference type="Proteomes" id="UP001060414"/>
    </source>
</evidence>
<keyword evidence="5" id="KW-1185">Reference proteome</keyword>
<reference evidence="4" key="1">
    <citation type="journal article" date="2022" name="Environ. Microbiol.">
        <title>Geoalkalibacter halelectricus SAP #1 sp. nov. possessing extracellular electron transfer and mineral#reducing capabilities from a haloalkaline environment.</title>
        <authorList>
            <person name="Yadav S."/>
            <person name="Singh R."/>
            <person name="Sundharam S.S."/>
            <person name="Chaudhary S."/>
            <person name="Krishnamurthi S."/>
            <person name="Patil S.A."/>
        </authorList>
    </citation>
    <scope>NUCLEOTIDE SEQUENCE</scope>
    <source>
        <strain evidence="4">SAP-1</strain>
    </source>
</reference>
<dbReference type="Proteomes" id="UP001060414">
    <property type="component" value="Chromosome"/>
</dbReference>
<gene>
    <name evidence="4" type="ORF">L9S41_02040</name>
</gene>
<dbReference type="Gene3D" id="2.40.160.20">
    <property type="match status" value="1"/>
</dbReference>
<evidence type="ECO:0000256" key="2">
    <source>
        <dbReference type="SAM" id="SignalP"/>
    </source>
</evidence>
<proteinExistence type="predicted"/>
<keyword evidence="1 2" id="KW-0732">Signal</keyword>
<dbReference type="InterPro" id="IPR027385">
    <property type="entry name" value="Beta-barrel_OMP"/>
</dbReference>
<evidence type="ECO:0000313" key="4">
    <source>
        <dbReference type="EMBL" id="UWZ80189.1"/>
    </source>
</evidence>
<sequence length="215" mass="23530">MKKRIVVATLALALLLPAGPALAQTGFYLGAFGGGQYLEDSSLRSTQGDRRLVVEFDWGGHAGLALGYRTGNYFSKHDNITGRLELEVAARQNNVDMVEQGEGFRSAGGEMKVTSLMGNTWIDIRTDSIFVPFFGGGLGVARLVFDNPSFRDDSDTRFAYQIGGGVGLPLGERLSFDLGYRYFATLDATFTDVEGVRNEMDYATHNITFGLRLNF</sequence>
<dbReference type="Pfam" id="PF13505">
    <property type="entry name" value="OMP_b-brl"/>
    <property type="match status" value="1"/>
</dbReference>
<dbReference type="EMBL" id="CP092109">
    <property type="protein sequence ID" value="UWZ80189.1"/>
    <property type="molecule type" value="Genomic_DNA"/>
</dbReference>
<dbReference type="RefSeq" id="WP_260748546.1">
    <property type="nucleotide sequence ID" value="NZ_CP092109.1"/>
</dbReference>
<protein>
    <submittedName>
        <fullName evidence="4">Porin family protein</fullName>
    </submittedName>
</protein>
<feature type="signal peptide" evidence="2">
    <location>
        <begin position="1"/>
        <end position="23"/>
    </location>
</feature>
<organism evidence="4 5">
    <name type="scientific">Geoalkalibacter halelectricus</name>
    <dbReference type="NCBI Taxonomy" id="2847045"/>
    <lineage>
        <taxon>Bacteria</taxon>
        <taxon>Pseudomonadati</taxon>
        <taxon>Thermodesulfobacteriota</taxon>
        <taxon>Desulfuromonadia</taxon>
        <taxon>Desulfuromonadales</taxon>
        <taxon>Geoalkalibacteraceae</taxon>
        <taxon>Geoalkalibacter</taxon>
    </lineage>
</organism>
<dbReference type="InterPro" id="IPR011250">
    <property type="entry name" value="OMP/PagP_B-barrel"/>
</dbReference>
<evidence type="ECO:0000256" key="1">
    <source>
        <dbReference type="ARBA" id="ARBA00022729"/>
    </source>
</evidence>
<feature type="chain" id="PRO_5046211208" evidence="2">
    <location>
        <begin position="24"/>
        <end position="215"/>
    </location>
</feature>
<dbReference type="SUPFAM" id="SSF56925">
    <property type="entry name" value="OMPA-like"/>
    <property type="match status" value="1"/>
</dbReference>
<feature type="domain" description="Outer membrane protein beta-barrel" evidence="3">
    <location>
        <begin position="9"/>
        <end position="215"/>
    </location>
</feature>